<name>A0ABR3A0G5_9AGAR</name>
<evidence type="ECO:0000259" key="3">
    <source>
        <dbReference type="PROSITE" id="PS51733"/>
    </source>
</evidence>
<comment type="similarity">
    <text evidence="1">Belongs to the biotin--protein ligase family.</text>
</comment>
<dbReference type="Pfam" id="PF09825">
    <property type="entry name" value="BPL_N"/>
    <property type="match status" value="1"/>
</dbReference>
<comment type="caution">
    <text evidence="4">The sequence shown here is derived from an EMBL/GenBank/DDBJ whole genome shotgun (WGS) entry which is preliminary data.</text>
</comment>
<dbReference type="SUPFAM" id="SSF55681">
    <property type="entry name" value="Class II aaRS and biotin synthetases"/>
    <property type="match status" value="1"/>
</dbReference>
<evidence type="ECO:0000256" key="1">
    <source>
        <dbReference type="ARBA" id="ARBA00009934"/>
    </source>
</evidence>
<dbReference type="InterPro" id="IPR019197">
    <property type="entry name" value="Biotin-prot_ligase_N"/>
</dbReference>
<evidence type="ECO:0000313" key="4">
    <source>
        <dbReference type="EMBL" id="KAL0067440.1"/>
    </source>
</evidence>
<keyword evidence="2" id="KW-0436">Ligase</keyword>
<evidence type="ECO:0000313" key="5">
    <source>
        <dbReference type="Proteomes" id="UP001437256"/>
    </source>
</evidence>
<dbReference type="EMBL" id="JBBXMP010000025">
    <property type="protein sequence ID" value="KAL0067440.1"/>
    <property type="molecule type" value="Genomic_DNA"/>
</dbReference>
<dbReference type="Gene3D" id="3.30.930.10">
    <property type="entry name" value="Bira Bifunctional Protein, Domain 2"/>
    <property type="match status" value="1"/>
</dbReference>
<organism evidence="4 5">
    <name type="scientific">Marasmius tenuissimus</name>
    <dbReference type="NCBI Taxonomy" id="585030"/>
    <lineage>
        <taxon>Eukaryota</taxon>
        <taxon>Fungi</taxon>
        <taxon>Dikarya</taxon>
        <taxon>Basidiomycota</taxon>
        <taxon>Agaricomycotina</taxon>
        <taxon>Agaricomycetes</taxon>
        <taxon>Agaricomycetidae</taxon>
        <taxon>Agaricales</taxon>
        <taxon>Marasmiineae</taxon>
        <taxon>Marasmiaceae</taxon>
        <taxon>Marasmius</taxon>
    </lineage>
</organism>
<dbReference type="PROSITE" id="PS51733">
    <property type="entry name" value="BPL_LPL_CATALYTIC"/>
    <property type="match status" value="1"/>
</dbReference>
<dbReference type="InterPro" id="IPR045864">
    <property type="entry name" value="aa-tRNA-synth_II/BPL/LPL"/>
</dbReference>
<dbReference type="InterPro" id="IPR004143">
    <property type="entry name" value="BPL_LPL_catalytic"/>
</dbReference>
<reference evidence="4 5" key="1">
    <citation type="submission" date="2024-05" db="EMBL/GenBank/DDBJ databases">
        <title>A draft genome resource for the thread blight pathogen Marasmius tenuissimus strain MS-2.</title>
        <authorList>
            <person name="Yulfo-Soto G.E."/>
            <person name="Baruah I.K."/>
            <person name="Amoako-Attah I."/>
            <person name="Bukari Y."/>
            <person name="Meinhardt L.W."/>
            <person name="Bailey B.A."/>
            <person name="Cohen S.P."/>
        </authorList>
    </citation>
    <scope>NUCLEOTIDE SEQUENCE [LARGE SCALE GENOMIC DNA]</scope>
    <source>
        <strain evidence="4 5">MS-2</strain>
    </source>
</reference>
<dbReference type="InterPro" id="IPR004408">
    <property type="entry name" value="Biotin_CoA_COase_ligase"/>
</dbReference>
<dbReference type="PANTHER" id="PTHR12835">
    <property type="entry name" value="BIOTIN PROTEIN LIGASE"/>
    <property type="match status" value="1"/>
</dbReference>
<proteinExistence type="inferred from homology"/>
<sequence length="630" mass="68069">MNVLIYSGPEAIPASLKFTLSSIQKSLRSSYSVQPVTPQTLKTQPWSSSCALVVFPECRDINAFQWISSLDAYLANGGSVLCLSSGAIKQSRSSSVNRPEISSNSLRFFNKDTGDTFYPTYKDGEEEKIRVTNLQITGGPVIEGILQSGIRKFDGIQEGNSARILASYTEENTIAAVEFMVGTGKVAFWSPSLEYPFTEEPALSRVAQANASEAERKRSLALQTALTEAGIRSSSTPNDTTPRPLPQFLVSTRTGTVSTVLESIGQAKVGAQSSLFEDTNDTFQFHELIEAGDLVNGAKTAFSISPDPATWQPKRVVVCPDSSIPDSSLTPLFDISLYFRALAEARGKAGCQDDGNTWGFGEVLMYGEAVTSTQTMLDKNPRLLSGLPVPFLSIASHQIAGRGRGPNSWVSPAGCLQFSLLLRVPLSSFPANKLVFIQYLTALAVAEACREDTVLGNLGGAVRIKWPNDIYAVSGAEKKKIGGILVSTSFSDGKVDIVIGCGVNVLNPAPIFSLSQLQGPSDNPLSMERTMAAIMARFEKMWGVFVAGRGDFTPFMDLYLDRWLHSDQLVQLTTVTPPTQARICGITPDHGLLRTLPERTGWSTGHEGFIDLQPDGNSFDLMAGLIKSKS</sequence>
<dbReference type="PANTHER" id="PTHR12835:SF5">
    <property type="entry name" value="BIOTIN--PROTEIN LIGASE"/>
    <property type="match status" value="1"/>
</dbReference>
<accession>A0ABR3A0G5</accession>
<dbReference type="NCBIfam" id="TIGR00121">
    <property type="entry name" value="birA_ligase"/>
    <property type="match status" value="1"/>
</dbReference>
<evidence type="ECO:0000256" key="2">
    <source>
        <dbReference type="ARBA" id="ARBA00022598"/>
    </source>
</evidence>
<dbReference type="CDD" id="cd16442">
    <property type="entry name" value="BPL"/>
    <property type="match status" value="1"/>
</dbReference>
<protein>
    <submittedName>
        <fullName evidence="4">Biotin holocarboxylase synthetase</fullName>
    </submittedName>
</protein>
<dbReference type="Pfam" id="PF03099">
    <property type="entry name" value="BPL_LplA_LipB"/>
    <property type="match status" value="1"/>
</dbReference>
<feature type="domain" description="BPL/LPL catalytic" evidence="3">
    <location>
        <begin position="349"/>
        <end position="546"/>
    </location>
</feature>
<gene>
    <name evidence="4" type="primary">BPL1</name>
    <name evidence="4" type="ORF">AAF712_005427</name>
</gene>
<dbReference type="Proteomes" id="UP001437256">
    <property type="component" value="Unassembled WGS sequence"/>
</dbReference>
<keyword evidence="5" id="KW-1185">Reference proteome</keyword>